<keyword evidence="1" id="KW-0732">Signal</keyword>
<sequence>MISKFTTFFTLFSILALNLLVRASPTPRVISLERRTDPFFPDQPLSCPICAKDYPSINGCAQAAPVLTNFTNIIFNPGAFIDVIKCACTDTFQATFPQCADCFIKTGQEDVLNTPDLPGVVDGMRKICALQSTLLGNVSNSNGETTPGVSAPVTSSTSNGGVMSVGTPTGTLPLLPLALLIGAVGLAL</sequence>
<dbReference type="AlphaFoldDB" id="A0A5C3LWU1"/>
<gene>
    <name evidence="2" type="ORF">BDQ12DRAFT_633855</name>
</gene>
<organism evidence="2 3">
    <name type="scientific">Crucibulum laeve</name>
    <dbReference type="NCBI Taxonomy" id="68775"/>
    <lineage>
        <taxon>Eukaryota</taxon>
        <taxon>Fungi</taxon>
        <taxon>Dikarya</taxon>
        <taxon>Basidiomycota</taxon>
        <taxon>Agaricomycotina</taxon>
        <taxon>Agaricomycetes</taxon>
        <taxon>Agaricomycetidae</taxon>
        <taxon>Agaricales</taxon>
        <taxon>Agaricineae</taxon>
        <taxon>Nidulariaceae</taxon>
        <taxon>Crucibulum</taxon>
    </lineage>
</organism>
<accession>A0A5C3LWU1</accession>
<dbReference type="Proteomes" id="UP000308652">
    <property type="component" value="Unassembled WGS sequence"/>
</dbReference>
<feature type="chain" id="PRO_5022843119" evidence="1">
    <location>
        <begin position="24"/>
        <end position="188"/>
    </location>
</feature>
<evidence type="ECO:0000313" key="3">
    <source>
        <dbReference type="Proteomes" id="UP000308652"/>
    </source>
</evidence>
<dbReference type="OrthoDB" id="3361196at2759"/>
<evidence type="ECO:0000256" key="1">
    <source>
        <dbReference type="SAM" id="SignalP"/>
    </source>
</evidence>
<reference evidence="2 3" key="1">
    <citation type="journal article" date="2019" name="Nat. Ecol. Evol.">
        <title>Megaphylogeny resolves global patterns of mushroom evolution.</title>
        <authorList>
            <person name="Varga T."/>
            <person name="Krizsan K."/>
            <person name="Foldi C."/>
            <person name="Dima B."/>
            <person name="Sanchez-Garcia M."/>
            <person name="Sanchez-Ramirez S."/>
            <person name="Szollosi G.J."/>
            <person name="Szarkandi J.G."/>
            <person name="Papp V."/>
            <person name="Albert L."/>
            <person name="Andreopoulos W."/>
            <person name="Angelini C."/>
            <person name="Antonin V."/>
            <person name="Barry K.W."/>
            <person name="Bougher N.L."/>
            <person name="Buchanan P."/>
            <person name="Buyck B."/>
            <person name="Bense V."/>
            <person name="Catcheside P."/>
            <person name="Chovatia M."/>
            <person name="Cooper J."/>
            <person name="Damon W."/>
            <person name="Desjardin D."/>
            <person name="Finy P."/>
            <person name="Geml J."/>
            <person name="Haridas S."/>
            <person name="Hughes K."/>
            <person name="Justo A."/>
            <person name="Karasinski D."/>
            <person name="Kautmanova I."/>
            <person name="Kiss B."/>
            <person name="Kocsube S."/>
            <person name="Kotiranta H."/>
            <person name="LaButti K.M."/>
            <person name="Lechner B.E."/>
            <person name="Liimatainen K."/>
            <person name="Lipzen A."/>
            <person name="Lukacs Z."/>
            <person name="Mihaltcheva S."/>
            <person name="Morgado L.N."/>
            <person name="Niskanen T."/>
            <person name="Noordeloos M.E."/>
            <person name="Ohm R.A."/>
            <person name="Ortiz-Santana B."/>
            <person name="Ovrebo C."/>
            <person name="Racz N."/>
            <person name="Riley R."/>
            <person name="Savchenko A."/>
            <person name="Shiryaev A."/>
            <person name="Soop K."/>
            <person name="Spirin V."/>
            <person name="Szebenyi C."/>
            <person name="Tomsovsky M."/>
            <person name="Tulloss R.E."/>
            <person name="Uehling J."/>
            <person name="Grigoriev I.V."/>
            <person name="Vagvolgyi C."/>
            <person name="Papp T."/>
            <person name="Martin F.M."/>
            <person name="Miettinen O."/>
            <person name="Hibbett D.S."/>
            <person name="Nagy L.G."/>
        </authorList>
    </citation>
    <scope>NUCLEOTIDE SEQUENCE [LARGE SCALE GENOMIC DNA]</scope>
    <source>
        <strain evidence="2 3">CBS 166.37</strain>
    </source>
</reference>
<name>A0A5C3LWU1_9AGAR</name>
<protein>
    <submittedName>
        <fullName evidence="2">Uncharacterized protein</fullName>
    </submittedName>
</protein>
<evidence type="ECO:0000313" key="2">
    <source>
        <dbReference type="EMBL" id="TFK36586.1"/>
    </source>
</evidence>
<feature type="signal peptide" evidence="1">
    <location>
        <begin position="1"/>
        <end position="23"/>
    </location>
</feature>
<dbReference type="EMBL" id="ML213613">
    <property type="protein sequence ID" value="TFK36586.1"/>
    <property type="molecule type" value="Genomic_DNA"/>
</dbReference>
<proteinExistence type="predicted"/>
<keyword evidence="3" id="KW-1185">Reference proteome</keyword>